<dbReference type="Gene3D" id="1.10.510.10">
    <property type="entry name" value="Transferase(Phosphotransferase) domain 1"/>
    <property type="match status" value="1"/>
</dbReference>
<reference evidence="2 3" key="1">
    <citation type="journal article" date="2024" name="J Genomics">
        <title>Draft genome sequencing and assembly of Favolaschia claudopus CIRM-BRFM 2984 isolated from oak limbs.</title>
        <authorList>
            <person name="Navarro D."/>
            <person name="Drula E."/>
            <person name="Chaduli D."/>
            <person name="Cazenave R."/>
            <person name="Ahrendt S."/>
            <person name="Wang J."/>
            <person name="Lipzen A."/>
            <person name="Daum C."/>
            <person name="Barry K."/>
            <person name="Grigoriev I.V."/>
            <person name="Favel A."/>
            <person name="Rosso M.N."/>
            <person name="Martin F."/>
        </authorList>
    </citation>
    <scope>NUCLEOTIDE SEQUENCE [LARGE SCALE GENOMIC DNA]</scope>
    <source>
        <strain evidence="2 3">CIRM-BRFM 2984</strain>
    </source>
</reference>
<sequence>MGKILHEGTYATIREAYHVDTGEAFACKIIDKRLLRGREYLVGNEIELLNRVSYAHSNIVTLHDYFESDNHLYLCFDLCTGGNLSQRISSQGPYSEAGASYLIHTLLSALRSIHSSGLVHGDLTPSTILFRSEDDDTEVMIADFGVSRLVGDTGNRPGHGTTATMHERDAYVAPERFRQGYCTLSTEPADVWAIGVLAYYMLIGHAPFHEMHRDDADDFLFDHVEGKKISGDARDFVEACLIVNPYRRPTVEQVLRHKIRTGLNE</sequence>
<dbReference type="PANTHER" id="PTHR24347">
    <property type="entry name" value="SERINE/THREONINE-PROTEIN KINASE"/>
    <property type="match status" value="1"/>
</dbReference>
<dbReference type="AlphaFoldDB" id="A0AAW0CLU8"/>
<evidence type="ECO:0000313" key="2">
    <source>
        <dbReference type="EMBL" id="KAK7039895.1"/>
    </source>
</evidence>
<protein>
    <submittedName>
        <fullName evidence="2">Kinase-like domain-containing protein</fullName>
    </submittedName>
</protein>
<name>A0AAW0CLU8_9AGAR</name>
<keyword evidence="2" id="KW-0808">Transferase</keyword>
<dbReference type="InterPro" id="IPR000719">
    <property type="entry name" value="Prot_kinase_dom"/>
</dbReference>
<dbReference type="Gene3D" id="3.30.200.20">
    <property type="entry name" value="Phosphorylase Kinase, domain 1"/>
    <property type="match status" value="1"/>
</dbReference>
<dbReference type="SUPFAM" id="SSF56112">
    <property type="entry name" value="Protein kinase-like (PK-like)"/>
    <property type="match status" value="1"/>
</dbReference>
<dbReference type="Proteomes" id="UP001362999">
    <property type="component" value="Unassembled WGS sequence"/>
</dbReference>
<evidence type="ECO:0000259" key="1">
    <source>
        <dbReference type="PROSITE" id="PS50011"/>
    </source>
</evidence>
<dbReference type="GO" id="GO:0004672">
    <property type="term" value="F:protein kinase activity"/>
    <property type="evidence" value="ECO:0007669"/>
    <property type="project" value="InterPro"/>
</dbReference>
<accession>A0AAW0CLU8</accession>
<gene>
    <name evidence="2" type="ORF">R3P38DRAFT_2770028</name>
</gene>
<dbReference type="PIRSF" id="PIRSF000654">
    <property type="entry name" value="Integrin-linked_kinase"/>
    <property type="match status" value="1"/>
</dbReference>
<dbReference type="EMBL" id="JAWWNJ010000016">
    <property type="protein sequence ID" value="KAK7039895.1"/>
    <property type="molecule type" value="Genomic_DNA"/>
</dbReference>
<dbReference type="PROSITE" id="PS50011">
    <property type="entry name" value="PROTEIN_KINASE_DOM"/>
    <property type="match status" value="1"/>
</dbReference>
<proteinExistence type="predicted"/>
<dbReference type="GO" id="GO:0005524">
    <property type="term" value="F:ATP binding"/>
    <property type="evidence" value="ECO:0007669"/>
    <property type="project" value="InterPro"/>
</dbReference>
<feature type="domain" description="Protein kinase" evidence="1">
    <location>
        <begin position="1"/>
        <end position="260"/>
    </location>
</feature>
<comment type="caution">
    <text evidence="2">The sequence shown here is derived from an EMBL/GenBank/DDBJ whole genome shotgun (WGS) entry which is preliminary data.</text>
</comment>
<keyword evidence="2" id="KW-0418">Kinase</keyword>
<keyword evidence="3" id="KW-1185">Reference proteome</keyword>
<dbReference type="Pfam" id="PF00069">
    <property type="entry name" value="Pkinase"/>
    <property type="match status" value="1"/>
</dbReference>
<dbReference type="InterPro" id="IPR011009">
    <property type="entry name" value="Kinase-like_dom_sf"/>
</dbReference>
<evidence type="ECO:0000313" key="3">
    <source>
        <dbReference type="Proteomes" id="UP001362999"/>
    </source>
</evidence>
<organism evidence="2 3">
    <name type="scientific">Favolaschia claudopus</name>
    <dbReference type="NCBI Taxonomy" id="2862362"/>
    <lineage>
        <taxon>Eukaryota</taxon>
        <taxon>Fungi</taxon>
        <taxon>Dikarya</taxon>
        <taxon>Basidiomycota</taxon>
        <taxon>Agaricomycotina</taxon>
        <taxon>Agaricomycetes</taxon>
        <taxon>Agaricomycetidae</taxon>
        <taxon>Agaricales</taxon>
        <taxon>Marasmiineae</taxon>
        <taxon>Mycenaceae</taxon>
        <taxon>Favolaschia</taxon>
    </lineage>
</organism>